<feature type="compositionally biased region" description="Low complexity" evidence="1">
    <location>
        <begin position="324"/>
        <end position="333"/>
    </location>
</feature>
<feature type="compositionally biased region" description="Polar residues" evidence="1">
    <location>
        <begin position="79"/>
        <end position="94"/>
    </location>
</feature>
<evidence type="ECO:0000313" key="2">
    <source>
        <dbReference type="EMBL" id="GCF00028.1"/>
    </source>
</evidence>
<feature type="compositionally biased region" description="Basic and acidic residues" evidence="1">
    <location>
        <begin position="16"/>
        <end position="27"/>
    </location>
</feature>
<sequence>MLLDRFPRFHTRNKRKEQLESQVERDSSTGTRTGTESGVECYDVLQQPQPLVFNNGVDDKMMDNDDDVISMDMFVRTPISTPMDTQPQYSSSGLNGPAGLSQPQPPFPPYLRSRARQNTSSSLSSSVSDFHIGSNSGSGWNPASYASVSGSGSFTPGFLTLLMEVYQSVCSDPTVTPFDTSNPPSGILNRAAKIAVEESENKGVEVGYERNSWLLTLVRRRLLEEVHKDSYMSRSGSAVSIPQLPPQWMDGAAPFEAPSRPDSLRRQSSQDFFNGWNFMTARSSSNGGGNLIRTRSNSSQILLNQPGLARTRSDTNNGGTLAPTSGETGLSSSGYGGLNGCPTRQRSIGLGGPQTCNGTNSPIGPSLMLGVEDPGATLRRKRESLRMQR</sequence>
<feature type="compositionally biased region" description="Low complexity" evidence="1">
    <location>
        <begin position="28"/>
        <end position="38"/>
    </location>
</feature>
<organism evidence="2 3">
    <name type="scientific">Zygosaccharomyces mellis</name>
    <dbReference type="NCBI Taxonomy" id="42258"/>
    <lineage>
        <taxon>Eukaryota</taxon>
        <taxon>Fungi</taxon>
        <taxon>Dikarya</taxon>
        <taxon>Ascomycota</taxon>
        <taxon>Saccharomycotina</taxon>
        <taxon>Saccharomycetes</taxon>
        <taxon>Saccharomycetales</taxon>
        <taxon>Saccharomycetaceae</taxon>
        <taxon>Zygosaccharomyces</taxon>
    </lineage>
</organism>
<accession>A0A4C2E6Y1</accession>
<keyword evidence="3" id="KW-1185">Reference proteome</keyword>
<reference evidence="2 3" key="1">
    <citation type="submission" date="2019-01" db="EMBL/GenBank/DDBJ databases">
        <title>Draft Genome Sequencing of Zygosaccharomyces mellis Ca-7.</title>
        <authorList>
            <person name="Shiwa Y."/>
            <person name="Kanesaki Y."/>
            <person name="Ishige T."/>
            <person name="Mura K."/>
            <person name="Hori T."/>
            <person name="Tamura T."/>
        </authorList>
    </citation>
    <scope>NUCLEOTIDE SEQUENCE [LARGE SCALE GENOMIC DNA]</scope>
    <source>
        <strain evidence="2 3">Ca-7</strain>
    </source>
</reference>
<proteinExistence type="predicted"/>
<dbReference type="OrthoDB" id="3979912at2759"/>
<feature type="region of interest" description="Disordered" evidence="1">
    <location>
        <begin position="1"/>
        <end position="38"/>
    </location>
</feature>
<feature type="region of interest" description="Disordered" evidence="1">
    <location>
        <begin position="308"/>
        <end position="389"/>
    </location>
</feature>
<dbReference type="Proteomes" id="UP000301737">
    <property type="component" value="Unassembled WGS sequence"/>
</dbReference>
<feature type="compositionally biased region" description="Polar residues" evidence="1">
    <location>
        <begin position="314"/>
        <end position="323"/>
    </location>
</feature>
<feature type="compositionally biased region" description="Polar residues" evidence="1">
    <location>
        <begin position="354"/>
        <end position="363"/>
    </location>
</feature>
<name>A0A4C2E6Y1_9SACH</name>
<dbReference type="AlphaFoldDB" id="A0A4C2E6Y1"/>
<dbReference type="EMBL" id="BIMX01000015">
    <property type="protein sequence ID" value="GCF00028.1"/>
    <property type="molecule type" value="Genomic_DNA"/>
</dbReference>
<gene>
    <name evidence="2" type="ORF">ZYGM_000306</name>
</gene>
<feature type="region of interest" description="Disordered" evidence="1">
    <location>
        <begin position="79"/>
        <end position="126"/>
    </location>
</feature>
<protein>
    <submittedName>
        <fullName evidence="2">Uncharacterized protein</fullName>
    </submittedName>
</protein>
<evidence type="ECO:0000313" key="3">
    <source>
        <dbReference type="Proteomes" id="UP000301737"/>
    </source>
</evidence>
<comment type="caution">
    <text evidence="2">The sequence shown here is derived from an EMBL/GenBank/DDBJ whole genome shotgun (WGS) entry which is preliminary data.</text>
</comment>
<evidence type="ECO:0000256" key="1">
    <source>
        <dbReference type="SAM" id="MobiDB-lite"/>
    </source>
</evidence>